<dbReference type="Gene3D" id="1.10.101.10">
    <property type="entry name" value="PGBD-like superfamily/PGBD"/>
    <property type="match status" value="2"/>
</dbReference>
<dbReference type="GO" id="GO:0006508">
    <property type="term" value="P:proteolysis"/>
    <property type="evidence" value="ECO:0007669"/>
    <property type="project" value="UniProtKB-KW"/>
</dbReference>
<protein>
    <submittedName>
        <fullName evidence="8">Peptidoglycan-binding protein</fullName>
    </submittedName>
</protein>
<sequence>MIKPFGKHRTFVRARRNGDVSSHSSTVSRAAVRYRARKKKRLFTVVTVAVASVMVPIMIASAATGDMSMLPQAEPTAQVAEANAVASHETNDAEPSALPSVTELYTAPELTETTQAAAPVQSEASAVTAEGETAKAPEEETTQDAAQAPAEEQQIPVTYVEGMTDAKVHEIQQRLMDLYYMGEDETTDYFGPATNQALKYFQRKHGLTVDGAAGPETMALLFSDEAKEYSMTLGAAGADVENMQERLIELGYPISEATGYFGEETDSAVRYFQRMSGLTDDGSVGHMTQELLYSDNAEKSLEYVEQQEQQEQQEAEAQQPQQPDENAGQEESAPAEDTSGSGESQPAPPAQEESAPAEDTSSDDSPSYTADPGSVEAFIAVAEAQLGKPYVLGGKGPNSFDCSGLIYYCLRESGNDVPYRTSAGWRSTDYTTITNINDLQRGDIICMDGHVAIYLGAGMVIDASSSQNAMVKREFGSWFRNGFICAKRPL</sequence>
<dbReference type="InterPro" id="IPR051794">
    <property type="entry name" value="PG_Endopeptidase_C40"/>
</dbReference>
<keyword evidence="2" id="KW-0645">Protease</keyword>
<feature type="domain" description="NlpC/P60" evidence="7">
    <location>
        <begin position="372"/>
        <end position="490"/>
    </location>
</feature>
<keyword evidence="4" id="KW-0788">Thiol protease</keyword>
<dbReference type="SUPFAM" id="SSF54001">
    <property type="entry name" value="Cysteine proteinases"/>
    <property type="match status" value="1"/>
</dbReference>
<feature type="region of interest" description="Disordered" evidence="5">
    <location>
        <begin position="302"/>
        <end position="372"/>
    </location>
</feature>
<name>A0AAU8ACJ2_9FIRM</name>
<evidence type="ECO:0000256" key="6">
    <source>
        <dbReference type="SAM" id="Phobius"/>
    </source>
</evidence>
<reference evidence="8" key="1">
    <citation type="submission" date="2023-02" db="EMBL/GenBank/DDBJ databases">
        <title>Gut commensal Christensenella minuta modulates host metabolism via a new class of secondary bile acids.</title>
        <authorList>
            <person name="Liu C."/>
        </authorList>
    </citation>
    <scope>NUCLEOTIDE SEQUENCE</scope>
    <source>
        <strain evidence="8">CA70</strain>
    </source>
</reference>
<dbReference type="Pfam" id="PF00877">
    <property type="entry name" value="NLPC_P60"/>
    <property type="match status" value="1"/>
</dbReference>
<dbReference type="Pfam" id="PF01471">
    <property type="entry name" value="PG_binding_1"/>
    <property type="match status" value="2"/>
</dbReference>
<dbReference type="InterPro" id="IPR002477">
    <property type="entry name" value="Peptidoglycan-bd-like"/>
</dbReference>
<dbReference type="InterPro" id="IPR036365">
    <property type="entry name" value="PGBD-like_sf"/>
</dbReference>
<dbReference type="EMBL" id="CP117826">
    <property type="protein sequence ID" value="XCC63477.1"/>
    <property type="molecule type" value="Genomic_DNA"/>
</dbReference>
<feature type="transmembrane region" description="Helical" evidence="6">
    <location>
        <begin position="42"/>
        <end position="63"/>
    </location>
</feature>
<keyword evidence="6" id="KW-1133">Transmembrane helix</keyword>
<dbReference type="PANTHER" id="PTHR47359">
    <property type="entry name" value="PEPTIDOGLYCAN DL-ENDOPEPTIDASE CWLO"/>
    <property type="match status" value="1"/>
</dbReference>
<keyword evidence="3" id="KW-0378">Hydrolase</keyword>
<dbReference type="RefSeq" id="WP_079546702.1">
    <property type="nucleotide sequence ID" value="NZ_CP117826.1"/>
</dbReference>
<evidence type="ECO:0000256" key="1">
    <source>
        <dbReference type="ARBA" id="ARBA00007074"/>
    </source>
</evidence>
<feature type="region of interest" description="Disordered" evidence="5">
    <location>
        <begin position="113"/>
        <end position="152"/>
    </location>
</feature>
<accession>A0AAU8ACJ2</accession>
<dbReference type="GO" id="GO:0008234">
    <property type="term" value="F:cysteine-type peptidase activity"/>
    <property type="evidence" value="ECO:0007669"/>
    <property type="project" value="UniProtKB-KW"/>
</dbReference>
<gene>
    <name evidence="8" type="ORF">PUP29_06055</name>
</gene>
<dbReference type="AlphaFoldDB" id="A0AAU8ACJ2"/>
<organism evidence="8">
    <name type="scientific">Christensenella massiliensis</name>
    <dbReference type="NCBI Taxonomy" id="1805714"/>
    <lineage>
        <taxon>Bacteria</taxon>
        <taxon>Bacillati</taxon>
        <taxon>Bacillota</taxon>
        <taxon>Clostridia</taxon>
        <taxon>Christensenellales</taxon>
        <taxon>Christensenellaceae</taxon>
        <taxon>Christensenella</taxon>
    </lineage>
</organism>
<proteinExistence type="inferred from homology"/>
<evidence type="ECO:0000256" key="2">
    <source>
        <dbReference type="ARBA" id="ARBA00022670"/>
    </source>
</evidence>
<evidence type="ECO:0000256" key="3">
    <source>
        <dbReference type="ARBA" id="ARBA00022801"/>
    </source>
</evidence>
<comment type="similarity">
    <text evidence="1">Belongs to the peptidase C40 family.</text>
</comment>
<dbReference type="InterPro" id="IPR038765">
    <property type="entry name" value="Papain-like_cys_pep_sf"/>
</dbReference>
<dbReference type="Gene3D" id="3.90.1720.10">
    <property type="entry name" value="endopeptidase domain like (from Nostoc punctiforme)"/>
    <property type="match status" value="1"/>
</dbReference>
<evidence type="ECO:0000256" key="4">
    <source>
        <dbReference type="ARBA" id="ARBA00022807"/>
    </source>
</evidence>
<feature type="compositionally biased region" description="Low complexity" evidence="5">
    <location>
        <begin position="306"/>
        <end position="323"/>
    </location>
</feature>
<feature type="compositionally biased region" description="Low complexity" evidence="5">
    <location>
        <begin position="143"/>
        <end position="152"/>
    </location>
</feature>
<evidence type="ECO:0000256" key="5">
    <source>
        <dbReference type="SAM" id="MobiDB-lite"/>
    </source>
</evidence>
<dbReference type="PANTHER" id="PTHR47359:SF3">
    <property type="entry name" value="NLP_P60 DOMAIN-CONTAINING PROTEIN-RELATED"/>
    <property type="match status" value="1"/>
</dbReference>
<dbReference type="PROSITE" id="PS51935">
    <property type="entry name" value="NLPC_P60"/>
    <property type="match status" value="1"/>
</dbReference>
<evidence type="ECO:0000313" key="8">
    <source>
        <dbReference type="EMBL" id="XCC63477.1"/>
    </source>
</evidence>
<dbReference type="InterPro" id="IPR036366">
    <property type="entry name" value="PGBDSf"/>
</dbReference>
<dbReference type="InterPro" id="IPR000064">
    <property type="entry name" value="NLP_P60_dom"/>
</dbReference>
<keyword evidence="6" id="KW-0472">Membrane</keyword>
<evidence type="ECO:0000259" key="7">
    <source>
        <dbReference type="PROSITE" id="PS51935"/>
    </source>
</evidence>
<keyword evidence="6" id="KW-0812">Transmembrane</keyword>
<dbReference type="SUPFAM" id="SSF47090">
    <property type="entry name" value="PGBD-like"/>
    <property type="match status" value="2"/>
</dbReference>